<reference evidence="3" key="1">
    <citation type="submission" date="2022-08" db="UniProtKB">
        <authorList>
            <consortium name="EnsemblMetazoa"/>
        </authorList>
    </citation>
    <scope>IDENTIFICATION</scope>
    <source>
        <strain evidence="3">05x7-T-G4-1.051#20</strain>
    </source>
</reference>
<dbReference type="Proteomes" id="UP000005408">
    <property type="component" value="Unassembled WGS sequence"/>
</dbReference>
<dbReference type="InterPro" id="IPR050509">
    <property type="entry name" value="CoA-transferase_III"/>
</dbReference>
<evidence type="ECO:0000313" key="4">
    <source>
        <dbReference type="Proteomes" id="UP000005408"/>
    </source>
</evidence>
<organism evidence="3 4">
    <name type="scientific">Magallana gigas</name>
    <name type="common">Pacific oyster</name>
    <name type="synonym">Crassostrea gigas</name>
    <dbReference type="NCBI Taxonomy" id="29159"/>
    <lineage>
        <taxon>Eukaryota</taxon>
        <taxon>Metazoa</taxon>
        <taxon>Spiralia</taxon>
        <taxon>Lophotrochozoa</taxon>
        <taxon>Mollusca</taxon>
        <taxon>Bivalvia</taxon>
        <taxon>Autobranchia</taxon>
        <taxon>Pteriomorphia</taxon>
        <taxon>Ostreida</taxon>
        <taxon>Ostreoidea</taxon>
        <taxon>Ostreidae</taxon>
        <taxon>Magallana</taxon>
    </lineage>
</organism>
<keyword evidence="4" id="KW-1185">Reference proteome</keyword>
<dbReference type="InterPro" id="IPR003673">
    <property type="entry name" value="CoA-Trfase_fam_III"/>
</dbReference>
<protein>
    <recommendedName>
        <fullName evidence="5">Alpha-methylacyl-CoA racemase</fullName>
    </recommendedName>
</protein>
<name>A0A8W8HSB5_MAGGI</name>
<dbReference type="PANTHER" id="PTHR48228">
    <property type="entry name" value="SUCCINYL-COA--D-CITRAMALATE COA-TRANSFERASE"/>
    <property type="match status" value="1"/>
</dbReference>
<evidence type="ECO:0000256" key="1">
    <source>
        <dbReference type="ARBA" id="ARBA00008383"/>
    </source>
</evidence>
<dbReference type="Pfam" id="PF02515">
    <property type="entry name" value="CoA_transf_3"/>
    <property type="match status" value="1"/>
</dbReference>
<accession>A0A8W8HSB5</accession>
<dbReference type="Gene3D" id="3.30.1540.10">
    <property type="entry name" value="formyl-coa transferase, domain 3"/>
    <property type="match status" value="1"/>
</dbReference>
<dbReference type="PANTHER" id="PTHR48228:SF5">
    <property type="entry name" value="ALPHA-METHYLACYL-COA RACEMASE"/>
    <property type="match status" value="1"/>
</dbReference>
<dbReference type="InterPro" id="IPR023606">
    <property type="entry name" value="CoA-Trfase_III_dom_1_sf"/>
</dbReference>
<proteinExistence type="inferred from homology"/>
<comment type="similarity">
    <text evidence="1">Belongs to the CoA-transferase III family.</text>
</comment>
<evidence type="ECO:0000256" key="2">
    <source>
        <dbReference type="SAM" id="MobiDB-lite"/>
    </source>
</evidence>
<dbReference type="Gene3D" id="3.40.50.10540">
    <property type="entry name" value="Crotonobetainyl-coa:carnitine coa-transferase, domain 1"/>
    <property type="match status" value="1"/>
</dbReference>
<dbReference type="EnsemblMetazoa" id="G10776.1">
    <property type="protein sequence ID" value="G10776.1:cds"/>
    <property type="gene ID" value="G10776"/>
</dbReference>
<feature type="region of interest" description="Disordered" evidence="2">
    <location>
        <begin position="331"/>
        <end position="354"/>
    </location>
</feature>
<evidence type="ECO:0000313" key="3">
    <source>
        <dbReference type="EnsemblMetazoa" id="G10776.1:cds"/>
    </source>
</evidence>
<dbReference type="InterPro" id="IPR044855">
    <property type="entry name" value="CoA-Trfase_III_dom3_sf"/>
</dbReference>
<dbReference type="SUPFAM" id="SSF89796">
    <property type="entry name" value="CoA-transferase family III (CaiB/BaiF)"/>
    <property type="match status" value="1"/>
</dbReference>
<dbReference type="AlphaFoldDB" id="A0A8W8HSB5"/>
<dbReference type="FunFam" id="3.40.50.10540:FF:000004">
    <property type="entry name" value="Probable alpha-methylacyl-CoA racemase mcr"/>
    <property type="match status" value="1"/>
</dbReference>
<dbReference type="GO" id="GO:0003824">
    <property type="term" value="F:catalytic activity"/>
    <property type="evidence" value="ECO:0007669"/>
    <property type="project" value="InterPro"/>
</dbReference>
<evidence type="ECO:0008006" key="5">
    <source>
        <dbReference type="Google" id="ProtNLM"/>
    </source>
</evidence>
<sequence>MGNANVLKSNQSYCISVIYFKMALRGVKVIEFAGLAPVPFCGMILSDFGAKVIRIDRPHAFDLDRQGRGKRSIAIDMKKKEGLRIVKQLCADADVLIEPFRAGVMEKLGLGPKTLLSENPRLVYARLTGYGQNGPMSTRAGHDINYIATSGVLSYLGRKGEKPHAPVNLLADFAGGGMTCALGIVMALYERSQSGQGQVIDSSMVEGSAYVANWLWKSHKLDIWGKPRGENALDGGAPFYDTYETADKKYMAVGSLEPQFYVKLIQGLGLNLDEYPQNMTDSNKLKQKFTEVFASKTRDEWTEIFKDTDACCTPVLEPGEAPLHPHNVTNKSFLQSTDGGFEPGPAPRLSRTPGVDRVLEAPRLGQHTVEILKELGFSGETIQKHIDSEVVLQRQNTAKL</sequence>